<keyword evidence="1" id="KW-0732">Signal</keyword>
<evidence type="ECO:0000313" key="3">
    <source>
        <dbReference type="Proteomes" id="UP001500353"/>
    </source>
</evidence>
<dbReference type="EMBL" id="BAABHX010000010">
    <property type="protein sequence ID" value="GAA5102042.1"/>
    <property type="molecule type" value="Genomic_DNA"/>
</dbReference>
<evidence type="ECO:0000256" key="1">
    <source>
        <dbReference type="SAM" id="SignalP"/>
    </source>
</evidence>
<evidence type="ECO:0000313" key="2">
    <source>
        <dbReference type="EMBL" id="GAA5102042.1"/>
    </source>
</evidence>
<comment type="caution">
    <text evidence="2">The sequence shown here is derived from an EMBL/GenBank/DDBJ whole genome shotgun (WGS) entry which is preliminary data.</text>
</comment>
<dbReference type="Proteomes" id="UP001500353">
    <property type="component" value="Unassembled WGS sequence"/>
</dbReference>
<keyword evidence="3" id="KW-1185">Reference proteome</keyword>
<dbReference type="RefSeq" id="WP_345208492.1">
    <property type="nucleotide sequence ID" value="NZ_BAABHX010000010.1"/>
</dbReference>
<gene>
    <name evidence="2" type="ORF">GCM10023210_42680</name>
</gene>
<name>A0ABP9MUK9_9FLAO</name>
<protein>
    <recommendedName>
        <fullName evidence="4">DUF5723 domain-containing protein</fullName>
    </recommendedName>
</protein>
<proteinExistence type="predicted"/>
<evidence type="ECO:0008006" key="4">
    <source>
        <dbReference type="Google" id="ProtNLM"/>
    </source>
</evidence>
<feature type="chain" id="PRO_5045197462" description="DUF5723 domain-containing protein" evidence="1">
    <location>
        <begin position="22"/>
        <end position="411"/>
    </location>
</feature>
<accession>A0ABP9MUK9</accession>
<organism evidence="2 3">
    <name type="scientific">Chryseobacterium ginsengisoli</name>
    <dbReference type="NCBI Taxonomy" id="363853"/>
    <lineage>
        <taxon>Bacteria</taxon>
        <taxon>Pseudomonadati</taxon>
        <taxon>Bacteroidota</taxon>
        <taxon>Flavobacteriia</taxon>
        <taxon>Flavobacteriales</taxon>
        <taxon>Weeksellaceae</taxon>
        <taxon>Chryseobacterium group</taxon>
        <taxon>Chryseobacterium</taxon>
    </lineage>
</organism>
<sequence>MKTKFYVLTLLLALFGIRVSAQELTKDEWVKSQVKGVNGKLVSDGTFSDLALKDFANVQTGDKNKNTPGRYAALDVNSKDKSFSFSPFVYKSSNLFLAADFTGTLSNEGTYFDWKNRNTITVGLNATWLLSPSKNYYKRPSDDVYKSMYNKIYEKVDNQIKKDNNKDVANLKLDDIEIDSTVLYNKKDSLAKYAKKYEALLAEKLWTGKTLIWLKFNVNPIANDNFYYTIKNDTVSYKDPYKKTINMFSVQTSINAYRETKRVILYGNFYIKGTRKHNLSEINETSQWNKIRSLTDEAYISESNKNVYELDNSKFYNLFLFDYGLQGIIIYKKFNIGLELKYDNIKFIKPNTTNDVSNIDNFSVGVVLPFKDKTGIPSINIIPFYQYKQYVGYEKASGSIVGVKFSLPFGN</sequence>
<reference evidence="3" key="1">
    <citation type="journal article" date="2019" name="Int. J. Syst. Evol. Microbiol.">
        <title>The Global Catalogue of Microorganisms (GCM) 10K type strain sequencing project: providing services to taxonomists for standard genome sequencing and annotation.</title>
        <authorList>
            <consortium name="The Broad Institute Genomics Platform"/>
            <consortium name="The Broad Institute Genome Sequencing Center for Infectious Disease"/>
            <person name="Wu L."/>
            <person name="Ma J."/>
        </authorList>
    </citation>
    <scope>NUCLEOTIDE SEQUENCE [LARGE SCALE GENOMIC DNA]</scope>
    <source>
        <strain evidence="3">JCM 18019</strain>
    </source>
</reference>
<feature type="signal peptide" evidence="1">
    <location>
        <begin position="1"/>
        <end position="21"/>
    </location>
</feature>